<reference evidence="3 4" key="1">
    <citation type="submission" date="2015-09" db="EMBL/GenBank/DDBJ databases">
        <title>Draft genome of the parasitic nematode Teladorsagia circumcincta isolate WARC Sus (inbred).</title>
        <authorList>
            <person name="Mitreva M."/>
        </authorList>
    </citation>
    <scope>NUCLEOTIDE SEQUENCE [LARGE SCALE GENOMIC DNA]</scope>
    <source>
        <strain evidence="3 4">S</strain>
    </source>
</reference>
<evidence type="ECO:0000259" key="2">
    <source>
        <dbReference type="Pfam" id="PF25023"/>
    </source>
</evidence>
<accession>A0A2G9UAX1</accession>
<name>A0A2G9UAX1_TELCI</name>
<protein>
    <recommendedName>
        <fullName evidence="2">Teneurin-like YD-shell domain-containing protein</fullName>
    </recommendedName>
</protein>
<keyword evidence="4" id="KW-1185">Reference proteome</keyword>
<dbReference type="EMBL" id="KZ347660">
    <property type="protein sequence ID" value="PIO67333.1"/>
    <property type="molecule type" value="Genomic_DNA"/>
</dbReference>
<sequence>MDDGFSVTHGGMTSLLDAHTHPAHGESSVLKMKTTIDALQNPARRSWTSRFDWRPFVKRGGAERRIAEVGARPRVNGVNVFTVTFDRVTRSDVISAKSEDETLRLLYMDSGELRQIVQEAPVDMEP</sequence>
<dbReference type="Proteomes" id="UP000230423">
    <property type="component" value="Unassembled WGS sequence"/>
</dbReference>
<dbReference type="InterPro" id="IPR056823">
    <property type="entry name" value="TEN-like_YD-shell"/>
</dbReference>
<dbReference type="Pfam" id="PF25023">
    <property type="entry name" value="TEN_YD-shell"/>
    <property type="match status" value="1"/>
</dbReference>
<organism evidence="3 4">
    <name type="scientific">Teladorsagia circumcincta</name>
    <name type="common">Brown stomach worm</name>
    <name type="synonym">Ostertagia circumcincta</name>
    <dbReference type="NCBI Taxonomy" id="45464"/>
    <lineage>
        <taxon>Eukaryota</taxon>
        <taxon>Metazoa</taxon>
        <taxon>Ecdysozoa</taxon>
        <taxon>Nematoda</taxon>
        <taxon>Chromadorea</taxon>
        <taxon>Rhabditida</taxon>
        <taxon>Rhabditina</taxon>
        <taxon>Rhabditomorpha</taxon>
        <taxon>Strongyloidea</taxon>
        <taxon>Trichostrongylidae</taxon>
        <taxon>Teladorsagia</taxon>
    </lineage>
</organism>
<gene>
    <name evidence="3" type="ORF">TELCIR_10919</name>
</gene>
<feature type="domain" description="Teneurin-like YD-shell" evidence="2">
    <location>
        <begin position="14"/>
        <end position="115"/>
    </location>
</feature>
<dbReference type="OrthoDB" id="442731at2759"/>
<proteinExistence type="predicted"/>
<evidence type="ECO:0000256" key="1">
    <source>
        <dbReference type="ARBA" id="ARBA00022737"/>
    </source>
</evidence>
<keyword evidence="1" id="KW-0677">Repeat</keyword>
<evidence type="ECO:0000313" key="4">
    <source>
        <dbReference type="Proteomes" id="UP000230423"/>
    </source>
</evidence>
<dbReference type="AlphaFoldDB" id="A0A2G9UAX1"/>
<feature type="non-terminal residue" evidence="3">
    <location>
        <position position="126"/>
    </location>
</feature>
<evidence type="ECO:0000313" key="3">
    <source>
        <dbReference type="EMBL" id="PIO67333.1"/>
    </source>
</evidence>